<reference evidence="1" key="1">
    <citation type="submission" date="2016-10" db="EMBL/GenBank/DDBJ databases">
        <title>Sequence of Gallionella enrichment culture.</title>
        <authorList>
            <person name="Poehlein A."/>
            <person name="Muehling M."/>
            <person name="Daniel R."/>
        </authorList>
    </citation>
    <scope>NUCLEOTIDE SEQUENCE</scope>
</reference>
<protein>
    <recommendedName>
        <fullName evidence="2">Outer membrane protein beta-barrel domain-containing protein</fullName>
    </recommendedName>
</protein>
<accession>A0A1J5SYT4</accession>
<evidence type="ECO:0008006" key="2">
    <source>
        <dbReference type="Google" id="ProtNLM"/>
    </source>
</evidence>
<name>A0A1J5SYT4_9ZZZZ</name>
<sequence>MLRKSVLAVSCLLFPFATFAGTADIRASNNQIGIQAISTNVDYTETGNGIFGTVTGTLDTEKGDVPGSAIFLSAMTGSDQYFAAEYDHSSGQTTYTGMPITGGVFGSIVGVSGAALTNFNARFGQGFEIGSVGARSVTPFMLTPYVEIGHHKWDRGVNYGETYTHNYFAVGTLWQLSPANSRLVLSANAMLGTTFGANIVVNSGPGLNGFSGALGNSTLYKVGLAADYAFSNHFHGNAGIDYMSFSYGMSAVYPVGGGFVSWEPDSKTNYTIFKLGVGYAF</sequence>
<comment type="caution">
    <text evidence="1">The sequence shown here is derived from an EMBL/GenBank/DDBJ whole genome shotgun (WGS) entry which is preliminary data.</text>
</comment>
<proteinExistence type="predicted"/>
<dbReference type="AlphaFoldDB" id="A0A1J5SYT4"/>
<dbReference type="EMBL" id="MLJW01000013">
    <property type="protein sequence ID" value="OIR13729.1"/>
    <property type="molecule type" value="Genomic_DNA"/>
</dbReference>
<evidence type="ECO:0000313" key="1">
    <source>
        <dbReference type="EMBL" id="OIR13729.1"/>
    </source>
</evidence>
<organism evidence="1">
    <name type="scientific">mine drainage metagenome</name>
    <dbReference type="NCBI Taxonomy" id="410659"/>
    <lineage>
        <taxon>unclassified sequences</taxon>
        <taxon>metagenomes</taxon>
        <taxon>ecological metagenomes</taxon>
    </lineage>
</organism>
<gene>
    <name evidence="1" type="ORF">GALL_48640</name>
</gene>